<reference evidence="2 3" key="1">
    <citation type="submission" date="2007-08" db="EMBL/GenBank/DDBJ databases">
        <title>Complete sequence of Roseiflexus castenholzii DSM 13941.</title>
        <authorList>
            <consortium name="US DOE Joint Genome Institute"/>
            <person name="Copeland A."/>
            <person name="Lucas S."/>
            <person name="Lapidus A."/>
            <person name="Barry K."/>
            <person name="Glavina del Rio T."/>
            <person name="Dalin E."/>
            <person name="Tice H."/>
            <person name="Pitluck S."/>
            <person name="Thompson L.S."/>
            <person name="Brettin T."/>
            <person name="Bruce D."/>
            <person name="Detter J.C."/>
            <person name="Han C."/>
            <person name="Tapia R."/>
            <person name="Schmutz J."/>
            <person name="Larimer F."/>
            <person name="Land M."/>
            <person name="Hauser L."/>
            <person name="Kyrpides N."/>
            <person name="Mikhailova N."/>
            <person name="Bryant D.A."/>
            <person name="Hanada S."/>
            <person name="Tsukatani Y."/>
            <person name="Richardson P."/>
        </authorList>
    </citation>
    <scope>NUCLEOTIDE SEQUENCE [LARGE SCALE GENOMIC DNA]</scope>
    <source>
        <strain evidence="3">DSM 13941 / HLO8</strain>
    </source>
</reference>
<accession>A7NHW0</accession>
<feature type="transmembrane region" description="Helical" evidence="1">
    <location>
        <begin position="200"/>
        <end position="223"/>
    </location>
</feature>
<gene>
    <name evidence="2" type="ordered locus">Rcas_0943</name>
</gene>
<feature type="transmembrane region" description="Helical" evidence="1">
    <location>
        <begin position="160"/>
        <end position="188"/>
    </location>
</feature>
<dbReference type="Pfam" id="PF04018">
    <property type="entry name" value="VCA0040-like"/>
    <property type="match status" value="1"/>
</dbReference>
<feature type="transmembrane region" description="Helical" evidence="1">
    <location>
        <begin position="283"/>
        <end position="303"/>
    </location>
</feature>
<evidence type="ECO:0000313" key="3">
    <source>
        <dbReference type="Proteomes" id="UP000000263"/>
    </source>
</evidence>
<keyword evidence="1" id="KW-0472">Membrane</keyword>
<dbReference type="InterPro" id="IPR007163">
    <property type="entry name" value="VCA0040-like"/>
</dbReference>
<keyword evidence="1" id="KW-1133">Transmembrane helix</keyword>
<feature type="transmembrane region" description="Helical" evidence="1">
    <location>
        <begin position="230"/>
        <end position="250"/>
    </location>
</feature>
<keyword evidence="3" id="KW-1185">Reference proteome</keyword>
<dbReference type="KEGG" id="rca:Rcas_0943"/>
<keyword evidence="1" id="KW-0812">Transmembrane</keyword>
<name>A7NHW0_ROSCS</name>
<feature type="transmembrane region" description="Helical" evidence="1">
    <location>
        <begin position="133"/>
        <end position="153"/>
    </location>
</feature>
<dbReference type="eggNOG" id="COG2035">
    <property type="taxonomic scope" value="Bacteria"/>
</dbReference>
<dbReference type="Proteomes" id="UP000000263">
    <property type="component" value="Chromosome"/>
</dbReference>
<dbReference type="PANTHER" id="PTHR37308:SF1">
    <property type="entry name" value="POLYPRENYL-PHOSPHATE TRANSPORTER"/>
    <property type="match status" value="1"/>
</dbReference>
<dbReference type="EMBL" id="CP000804">
    <property type="protein sequence ID" value="ABU57057.1"/>
    <property type="molecule type" value="Genomic_DNA"/>
</dbReference>
<dbReference type="HOGENOM" id="CLU_055621_0_0_0"/>
<dbReference type="OrthoDB" id="9793746at2"/>
<evidence type="ECO:0008006" key="4">
    <source>
        <dbReference type="Google" id="ProtNLM"/>
    </source>
</evidence>
<dbReference type="PANTHER" id="PTHR37308">
    <property type="entry name" value="INTEGRAL MEMBRANE PROTEIN"/>
    <property type="match status" value="1"/>
</dbReference>
<feature type="transmembrane region" description="Helical" evidence="1">
    <location>
        <begin position="106"/>
        <end position="127"/>
    </location>
</feature>
<proteinExistence type="predicted"/>
<dbReference type="AlphaFoldDB" id="A7NHW0"/>
<dbReference type="STRING" id="383372.Rcas_0943"/>
<evidence type="ECO:0000256" key="1">
    <source>
        <dbReference type="SAM" id="Phobius"/>
    </source>
</evidence>
<sequence>MHTPEAATRPFSALRLFFTGIAMGIADLIPGVSGGTMAFILGIYEHLLSAIKSFNVQLLRLLGQGRWRAALTSIPWGFLIPLGLGVGTAVLAMARVMRYLLENQPVYLFAFFFGLIVASIIAVGATVRWNPGAAAALAGGTAAGYVIVGLVPLTMPHDPVTLFFSGALAIMAMILPGISGSFILLILGQYAYVLDAVADLNLLAIVPVALGAVVGLLGFVRLLSWLLRHYHNVTVAVLMGFMVGSLRKIWPWKEVVETMLDRHGEPVPIRERNILPDMAAQEFWIALAIAVIGFVLLNVIDHAQTGANPMLRRLGRNRQARQEQDSRVPG</sequence>
<evidence type="ECO:0000313" key="2">
    <source>
        <dbReference type="EMBL" id="ABU57057.1"/>
    </source>
</evidence>
<dbReference type="RefSeq" id="WP_012119487.1">
    <property type="nucleotide sequence ID" value="NC_009767.1"/>
</dbReference>
<feature type="transmembrane region" description="Helical" evidence="1">
    <location>
        <begin position="16"/>
        <end position="44"/>
    </location>
</feature>
<organism evidence="2 3">
    <name type="scientific">Roseiflexus castenholzii (strain DSM 13941 / HLO8)</name>
    <dbReference type="NCBI Taxonomy" id="383372"/>
    <lineage>
        <taxon>Bacteria</taxon>
        <taxon>Bacillati</taxon>
        <taxon>Chloroflexota</taxon>
        <taxon>Chloroflexia</taxon>
        <taxon>Chloroflexales</taxon>
        <taxon>Roseiflexineae</taxon>
        <taxon>Roseiflexaceae</taxon>
        <taxon>Roseiflexus</taxon>
    </lineage>
</organism>
<protein>
    <recommendedName>
        <fullName evidence="4">DUF368 domain-containing protein</fullName>
    </recommendedName>
</protein>
<feature type="transmembrane region" description="Helical" evidence="1">
    <location>
        <begin position="74"/>
        <end position="94"/>
    </location>
</feature>